<gene>
    <name evidence="1" type="ORF">PsorP6_009894</name>
</gene>
<evidence type="ECO:0000313" key="2">
    <source>
        <dbReference type="Proteomes" id="UP001163321"/>
    </source>
</evidence>
<sequence length="166" mass="19011">MMRMMSNTYCLGSRQSIRSSVDIFSFRYVNWSISASDINVFDEEDSENVGPSITGFNLCASHCWFHPSFYHNLLRLRTVTMITMQRLWSNLRKSSDRCLHRTPVKAAMLSPFLMSSSTNMLAKEMGNSCVNFHVLTLHHLLLSKVDLGLDRFAGRCPVISSRFAFQ</sequence>
<reference evidence="1 2" key="1">
    <citation type="journal article" date="2022" name="bioRxiv">
        <title>The genome of the oomycete Peronosclerospora sorghi, a cosmopolitan pathogen of maize and sorghum, is inflated with dispersed pseudogenes.</title>
        <authorList>
            <person name="Fletcher K."/>
            <person name="Martin F."/>
            <person name="Isakeit T."/>
            <person name="Cavanaugh K."/>
            <person name="Magill C."/>
            <person name="Michelmore R."/>
        </authorList>
    </citation>
    <scope>NUCLEOTIDE SEQUENCE [LARGE SCALE GENOMIC DNA]</scope>
    <source>
        <strain evidence="1">P6</strain>
    </source>
</reference>
<proteinExistence type="predicted"/>
<protein>
    <submittedName>
        <fullName evidence="1">Uncharacterized protein</fullName>
    </submittedName>
</protein>
<evidence type="ECO:0000313" key="1">
    <source>
        <dbReference type="EMBL" id="KAI9911522.1"/>
    </source>
</evidence>
<keyword evidence="2" id="KW-1185">Reference proteome</keyword>
<accession>A0ACC0VZ24</accession>
<comment type="caution">
    <text evidence="1">The sequence shown here is derived from an EMBL/GenBank/DDBJ whole genome shotgun (WGS) entry which is preliminary data.</text>
</comment>
<organism evidence="1 2">
    <name type="scientific">Peronosclerospora sorghi</name>
    <dbReference type="NCBI Taxonomy" id="230839"/>
    <lineage>
        <taxon>Eukaryota</taxon>
        <taxon>Sar</taxon>
        <taxon>Stramenopiles</taxon>
        <taxon>Oomycota</taxon>
        <taxon>Peronosporomycetes</taxon>
        <taxon>Peronosporales</taxon>
        <taxon>Peronosporaceae</taxon>
        <taxon>Peronosclerospora</taxon>
    </lineage>
</organism>
<name>A0ACC0VZ24_9STRA</name>
<dbReference type="Proteomes" id="UP001163321">
    <property type="component" value="Chromosome 5"/>
</dbReference>
<dbReference type="EMBL" id="CM047584">
    <property type="protein sequence ID" value="KAI9911522.1"/>
    <property type="molecule type" value="Genomic_DNA"/>
</dbReference>